<feature type="active site" description="Proton donor" evidence="6">
    <location>
        <position position="112"/>
    </location>
</feature>
<dbReference type="KEGG" id="mox:DAMO_1628"/>
<keyword evidence="2 6" id="KW-0808">Transferase</keyword>
<gene>
    <name evidence="6 8" type="primary">purN</name>
    <name evidence="8" type="ORF">DAMO_1628</name>
</gene>
<dbReference type="UniPathway" id="UPA00074">
    <property type="reaction ID" value="UER00126"/>
</dbReference>
<dbReference type="AlphaFoldDB" id="D5MG05"/>
<dbReference type="PATRIC" id="fig|671143.5.peg.1432"/>
<feature type="binding site" evidence="6">
    <location>
        <begin position="93"/>
        <end position="96"/>
    </location>
    <ligand>
        <name>(6R)-10-formyltetrahydrofolate</name>
        <dbReference type="ChEBI" id="CHEBI:195366"/>
    </ligand>
</feature>
<dbReference type="PROSITE" id="PS00373">
    <property type="entry name" value="GART"/>
    <property type="match status" value="1"/>
</dbReference>
<reference evidence="8 9" key="1">
    <citation type="journal article" date="2010" name="Nature">
        <title>Nitrite-driven anaerobic methane oxidation by oxygenic bacteria.</title>
        <authorList>
            <person name="Ettwig K.F."/>
            <person name="Butler M.K."/>
            <person name="Le Paslier D."/>
            <person name="Pelletier E."/>
            <person name="Mangenot S."/>
            <person name="Kuypers M.M.M."/>
            <person name="Schreiber F."/>
            <person name="Dutilh B.E."/>
            <person name="Zedelius J."/>
            <person name="de Beer D."/>
            <person name="Gloerich J."/>
            <person name="Wessels H.J.C.T."/>
            <person name="van Allen T."/>
            <person name="Luesken F."/>
            <person name="Wu M."/>
            <person name="van de Pas-Schoonen K.T."/>
            <person name="Op den Camp H.J.M."/>
            <person name="Janssen-Megens E.M."/>
            <person name="Francoijs K-J."/>
            <person name="Stunnenberg H."/>
            <person name="Weissenbach J."/>
            <person name="Jetten M.S.M."/>
            <person name="Strous M."/>
        </authorList>
    </citation>
    <scope>NUCLEOTIDE SEQUENCE [LARGE SCALE GENOMIC DNA]</scope>
</reference>
<dbReference type="GO" id="GO:0005737">
    <property type="term" value="C:cytoplasm"/>
    <property type="evidence" value="ECO:0007669"/>
    <property type="project" value="TreeGrafter"/>
</dbReference>
<dbReference type="FunFam" id="3.40.50.170:FF:000007">
    <property type="entry name" value="Phosphoribosylglycinamide formyltransferase"/>
    <property type="match status" value="1"/>
</dbReference>
<evidence type="ECO:0000256" key="5">
    <source>
        <dbReference type="ARBA" id="ARBA00047664"/>
    </source>
</evidence>
<sequence length="222" mass="24719">MKRQLKLGVLASGRGSNLEAIIEAGEAGTVDALVVIVVSDVADARALELARRHRIEAVFVDPRLCATSEEFEAAVIDLLRKYDVELVCLAGFMRLLSPHFIRTYRNNIMNIHPALLPAFPGLHAQRQAIRYGAKISGCTVHFVDEGVDTGPIIIQAVVPVLDEDTEEILSARILTCEHRIYPRAIQLFAEGRLKMRDRRVLCHEGTDIPQQHEQQVWGAINP</sequence>
<dbReference type="HAMAP" id="MF_01930">
    <property type="entry name" value="PurN"/>
    <property type="match status" value="1"/>
</dbReference>
<feature type="domain" description="Formyl transferase N-terminal" evidence="7">
    <location>
        <begin position="6"/>
        <end position="185"/>
    </location>
</feature>
<comment type="pathway">
    <text evidence="1 6">Purine metabolism; IMP biosynthesis via de novo pathway; N(2)-formyl-N(1)-(5-phospho-D-ribosyl)glycinamide from N(1)-(5-phospho-D-ribosyl)glycinamide (10-formyl THF route): step 1/1.</text>
</comment>
<evidence type="ECO:0000259" key="7">
    <source>
        <dbReference type="Pfam" id="PF00551"/>
    </source>
</evidence>
<dbReference type="InterPro" id="IPR002376">
    <property type="entry name" value="Formyl_transf_N"/>
</dbReference>
<evidence type="ECO:0000256" key="4">
    <source>
        <dbReference type="ARBA" id="ARBA00038440"/>
    </source>
</evidence>
<evidence type="ECO:0000256" key="3">
    <source>
        <dbReference type="ARBA" id="ARBA00022755"/>
    </source>
</evidence>
<dbReference type="HOGENOM" id="CLU_038395_1_0_0"/>
<dbReference type="PANTHER" id="PTHR43369">
    <property type="entry name" value="PHOSPHORIBOSYLGLYCINAMIDE FORMYLTRANSFERASE"/>
    <property type="match status" value="1"/>
</dbReference>
<accession>D5MG05</accession>
<organism evidence="8 9">
    <name type="scientific">Methylomirabilis oxygeniifera</name>
    <dbReference type="NCBI Taxonomy" id="671143"/>
    <lineage>
        <taxon>Bacteria</taxon>
        <taxon>Candidatus Methylomirabilota</taxon>
        <taxon>Candidatus Methylomirabilia</taxon>
        <taxon>Candidatus Methylomirabilales</taxon>
        <taxon>Candidatus Methylomirabilaceae</taxon>
        <taxon>Candidatus Methylomirabilis</taxon>
    </lineage>
</organism>
<feature type="binding site" evidence="6">
    <location>
        <position position="63"/>
    </location>
    <ligand>
        <name>(6R)-10-formyltetrahydrofolate</name>
        <dbReference type="ChEBI" id="CHEBI:195366"/>
    </ligand>
</feature>
<comment type="similarity">
    <text evidence="4 6">Belongs to the GART family.</text>
</comment>
<evidence type="ECO:0000256" key="2">
    <source>
        <dbReference type="ARBA" id="ARBA00022679"/>
    </source>
</evidence>
<dbReference type="GO" id="GO:0004644">
    <property type="term" value="F:phosphoribosylglycinamide formyltransferase activity"/>
    <property type="evidence" value="ECO:0007669"/>
    <property type="project" value="UniProtKB-UniRule"/>
</dbReference>
<proteinExistence type="inferred from homology"/>
<protein>
    <recommendedName>
        <fullName evidence="6">Phosphoribosylglycinamide formyltransferase</fullName>
        <ecNumber evidence="6">2.1.2.2</ecNumber>
    </recommendedName>
    <alternativeName>
        <fullName evidence="6">5'-phosphoribosylglycinamide transformylase</fullName>
    </alternativeName>
    <alternativeName>
        <fullName evidence="6">GAR transformylase</fullName>
        <shortName evidence="6">GART</shortName>
    </alternativeName>
</protein>
<name>D5MG05_METO1</name>
<keyword evidence="3 6" id="KW-0658">Purine biosynthesis</keyword>
<feature type="site" description="Raises pKa of active site His" evidence="6">
    <location>
        <position position="148"/>
    </location>
</feature>
<dbReference type="NCBIfam" id="TIGR00639">
    <property type="entry name" value="PurN"/>
    <property type="match status" value="1"/>
</dbReference>
<dbReference type="Gene3D" id="3.40.50.170">
    <property type="entry name" value="Formyl transferase, N-terminal domain"/>
    <property type="match status" value="1"/>
</dbReference>
<feature type="binding site" evidence="6">
    <location>
        <begin position="15"/>
        <end position="17"/>
    </location>
    <ligand>
        <name>N(1)-(5-phospho-beta-D-ribosyl)glycinamide</name>
        <dbReference type="ChEBI" id="CHEBI:143788"/>
    </ligand>
</feature>
<dbReference type="SUPFAM" id="SSF53328">
    <property type="entry name" value="Formyltransferase"/>
    <property type="match status" value="1"/>
</dbReference>
<dbReference type="Proteomes" id="UP000006898">
    <property type="component" value="Chromosome"/>
</dbReference>
<comment type="catalytic activity">
    <reaction evidence="5 6">
        <text>N(1)-(5-phospho-beta-D-ribosyl)glycinamide + (6R)-10-formyltetrahydrofolate = N(2)-formyl-N(1)-(5-phospho-beta-D-ribosyl)glycinamide + (6S)-5,6,7,8-tetrahydrofolate + H(+)</text>
        <dbReference type="Rhea" id="RHEA:15053"/>
        <dbReference type="ChEBI" id="CHEBI:15378"/>
        <dbReference type="ChEBI" id="CHEBI:57453"/>
        <dbReference type="ChEBI" id="CHEBI:143788"/>
        <dbReference type="ChEBI" id="CHEBI:147286"/>
        <dbReference type="ChEBI" id="CHEBI:195366"/>
        <dbReference type="EC" id="2.1.2.2"/>
    </reaction>
</comment>
<dbReference type="STRING" id="671143.DAMO_1628"/>
<dbReference type="InterPro" id="IPR004607">
    <property type="entry name" value="GART"/>
</dbReference>
<evidence type="ECO:0000256" key="6">
    <source>
        <dbReference type="HAMAP-Rule" id="MF_01930"/>
    </source>
</evidence>
<evidence type="ECO:0000313" key="8">
    <source>
        <dbReference type="EMBL" id="CBE68686.1"/>
    </source>
</evidence>
<dbReference type="CDD" id="cd08645">
    <property type="entry name" value="FMT_core_GART"/>
    <property type="match status" value="1"/>
</dbReference>
<comment type="function">
    <text evidence="6">Catalyzes the transfer of a formyl group from 10-formyltetrahydrofolate to 5-phospho-ribosyl-glycinamide (GAR), producing 5-phospho-ribosyl-N-formylglycinamide (FGAR) and tetrahydrofolate.</text>
</comment>
<evidence type="ECO:0000256" key="1">
    <source>
        <dbReference type="ARBA" id="ARBA00005054"/>
    </source>
</evidence>
<dbReference type="EMBL" id="FP565575">
    <property type="protein sequence ID" value="CBE68686.1"/>
    <property type="molecule type" value="Genomic_DNA"/>
</dbReference>
<dbReference type="InterPro" id="IPR001555">
    <property type="entry name" value="GART_AS"/>
</dbReference>
<dbReference type="GO" id="GO:0006189">
    <property type="term" value="P:'de novo' IMP biosynthetic process"/>
    <property type="evidence" value="ECO:0007669"/>
    <property type="project" value="UniProtKB-UniRule"/>
</dbReference>
<dbReference type="Pfam" id="PF00551">
    <property type="entry name" value="Formyl_trans_N"/>
    <property type="match status" value="1"/>
</dbReference>
<dbReference type="eggNOG" id="COG0299">
    <property type="taxonomic scope" value="Bacteria"/>
</dbReference>
<dbReference type="EC" id="2.1.2.2" evidence="6"/>
<evidence type="ECO:0000313" key="9">
    <source>
        <dbReference type="Proteomes" id="UP000006898"/>
    </source>
</evidence>
<dbReference type="InterPro" id="IPR036477">
    <property type="entry name" value="Formyl_transf_N_sf"/>
</dbReference>
<dbReference type="PANTHER" id="PTHR43369:SF2">
    <property type="entry name" value="PHOSPHORIBOSYLGLYCINAMIDE FORMYLTRANSFERASE"/>
    <property type="match status" value="1"/>
</dbReference>
<feature type="binding site" evidence="6">
    <location>
        <position position="110"/>
    </location>
    <ligand>
        <name>(6R)-10-formyltetrahydrofolate</name>
        <dbReference type="ChEBI" id="CHEBI:195366"/>
    </ligand>
</feature>